<feature type="compositionally biased region" description="Low complexity" evidence="7">
    <location>
        <begin position="50"/>
        <end position="66"/>
    </location>
</feature>
<evidence type="ECO:0000256" key="6">
    <source>
        <dbReference type="PROSITE-ProRule" id="PRU00552"/>
    </source>
</evidence>
<comment type="similarity">
    <text evidence="5">Belongs to the DEAD box helicase family.</text>
</comment>
<feature type="short sequence motif" description="Q motif" evidence="6">
    <location>
        <begin position="120"/>
        <end position="148"/>
    </location>
</feature>
<dbReference type="SMART" id="SM00490">
    <property type="entry name" value="HELICc"/>
    <property type="match status" value="1"/>
</dbReference>
<evidence type="ECO:0000259" key="8">
    <source>
        <dbReference type="PROSITE" id="PS51192"/>
    </source>
</evidence>
<dbReference type="GO" id="GO:0003676">
    <property type="term" value="F:nucleic acid binding"/>
    <property type="evidence" value="ECO:0007669"/>
    <property type="project" value="InterPro"/>
</dbReference>
<feature type="compositionally biased region" description="Basic and acidic residues" evidence="7">
    <location>
        <begin position="960"/>
        <end position="974"/>
    </location>
</feature>
<keyword evidence="4" id="KW-0067">ATP-binding</keyword>
<dbReference type="CDD" id="cd18787">
    <property type="entry name" value="SF2_C_DEAD"/>
    <property type="match status" value="1"/>
</dbReference>
<feature type="compositionally biased region" description="Basic and acidic residues" evidence="7">
    <location>
        <begin position="673"/>
        <end position="945"/>
    </location>
</feature>
<keyword evidence="3" id="KW-0347">Helicase</keyword>
<dbReference type="InterPro" id="IPR050079">
    <property type="entry name" value="DEAD_box_RNA_helicase"/>
</dbReference>
<dbReference type="InterPro" id="IPR014014">
    <property type="entry name" value="RNA_helicase_DEAD_Q_motif"/>
</dbReference>
<feature type="compositionally biased region" description="Basic and acidic residues" evidence="7">
    <location>
        <begin position="67"/>
        <end position="77"/>
    </location>
</feature>
<comment type="caution">
    <text evidence="11">The sequence shown here is derived from an EMBL/GenBank/DDBJ whole genome shotgun (WGS) entry which is preliminary data.</text>
</comment>
<feature type="region of interest" description="Disordered" evidence="7">
    <location>
        <begin position="1"/>
        <end position="24"/>
    </location>
</feature>
<feature type="domain" description="Helicase ATP-binding" evidence="8">
    <location>
        <begin position="151"/>
        <end position="324"/>
    </location>
</feature>
<dbReference type="PANTHER" id="PTHR47959">
    <property type="entry name" value="ATP-DEPENDENT RNA HELICASE RHLE-RELATED"/>
    <property type="match status" value="1"/>
</dbReference>
<evidence type="ECO:0000256" key="7">
    <source>
        <dbReference type="SAM" id="MobiDB-lite"/>
    </source>
</evidence>
<dbReference type="Gene3D" id="3.40.50.300">
    <property type="entry name" value="P-loop containing nucleotide triphosphate hydrolases"/>
    <property type="match status" value="2"/>
</dbReference>
<evidence type="ECO:0000256" key="2">
    <source>
        <dbReference type="ARBA" id="ARBA00022801"/>
    </source>
</evidence>
<dbReference type="SUPFAM" id="SSF52540">
    <property type="entry name" value="P-loop containing nucleoside triphosphate hydrolases"/>
    <property type="match status" value="1"/>
</dbReference>
<evidence type="ECO:0000259" key="10">
    <source>
        <dbReference type="PROSITE" id="PS51195"/>
    </source>
</evidence>
<accession>A0A919FRH2</accession>
<keyword evidence="12" id="KW-1185">Reference proteome</keyword>
<gene>
    <name evidence="11" type="ORF">GCM10018793_05820</name>
</gene>
<dbReference type="Pfam" id="PF23348">
    <property type="entry name" value="RDM3_C"/>
    <property type="match status" value="1"/>
</dbReference>
<dbReference type="SMART" id="SM00487">
    <property type="entry name" value="DEXDc"/>
    <property type="match status" value="1"/>
</dbReference>
<evidence type="ECO:0000256" key="5">
    <source>
        <dbReference type="ARBA" id="ARBA00038437"/>
    </source>
</evidence>
<dbReference type="GO" id="GO:0005524">
    <property type="term" value="F:ATP binding"/>
    <property type="evidence" value="ECO:0007669"/>
    <property type="project" value="UniProtKB-KW"/>
</dbReference>
<dbReference type="InterPro" id="IPR057584">
    <property type="entry name" value="RDM3_C"/>
</dbReference>
<feature type="domain" description="Helicase C-terminal" evidence="9">
    <location>
        <begin position="350"/>
        <end position="501"/>
    </location>
</feature>
<organism evidence="11 12">
    <name type="scientific">Streptomyces sulfonofaciens</name>
    <dbReference type="NCBI Taxonomy" id="68272"/>
    <lineage>
        <taxon>Bacteria</taxon>
        <taxon>Bacillati</taxon>
        <taxon>Actinomycetota</taxon>
        <taxon>Actinomycetes</taxon>
        <taxon>Kitasatosporales</taxon>
        <taxon>Streptomycetaceae</taxon>
        <taxon>Streptomyces</taxon>
    </lineage>
</organism>
<dbReference type="Pfam" id="PF00271">
    <property type="entry name" value="Helicase_C"/>
    <property type="match status" value="1"/>
</dbReference>
<evidence type="ECO:0000313" key="11">
    <source>
        <dbReference type="EMBL" id="GHH70943.1"/>
    </source>
</evidence>
<dbReference type="InterPro" id="IPR001650">
    <property type="entry name" value="Helicase_C-like"/>
</dbReference>
<keyword evidence="1" id="KW-0547">Nucleotide-binding</keyword>
<feature type="compositionally biased region" description="Low complexity" evidence="7">
    <location>
        <begin position="78"/>
        <end position="88"/>
    </location>
</feature>
<dbReference type="InterPro" id="IPR011545">
    <property type="entry name" value="DEAD/DEAH_box_helicase_dom"/>
</dbReference>
<dbReference type="GO" id="GO:0005829">
    <property type="term" value="C:cytosol"/>
    <property type="evidence" value="ECO:0007669"/>
    <property type="project" value="TreeGrafter"/>
</dbReference>
<dbReference type="InterPro" id="IPR014001">
    <property type="entry name" value="Helicase_ATP-bd"/>
</dbReference>
<dbReference type="AlphaFoldDB" id="A0A919FRH2"/>
<feature type="compositionally biased region" description="Low complexity" evidence="7">
    <location>
        <begin position="563"/>
        <end position="627"/>
    </location>
</feature>
<sequence length="1001" mass="106445">MSVSIPDHVAVSESRSDAIDAPGAADAADAVDMAGAADVADVTGELDVAGVPDATDVTDVTDGTTEADARSETRSYDEAAGTEAAATDEVGEAADSESARNDGAPAPSDGPAPSDEPAAPTFADLGLPDAVVRKLAQNGVTTPFPIQAATIPDALAGRDILGRGRTGSGKTLSFGLPLLTTLAGGYTEKKHPRGVILTPTRELAMQVADALQPYGDVLGLKMKVVCGGTSMGNQIYALERGVDILVATPGRLRDLIGRGACSLSSVQVAVLDEADQMADLGFLPEVTELLDQVPEGGQRMLFSATLDHDIDTLIKRYLNAPVTHEVDPSAGAVTTMSHHILIVKPRDKAPVTAAIASRKGRTIVFVRTQMGADRIAEQLRDAGVRADALHGGMTQGARTRTLADFKDGYVNVLVATDVAARGIHVDDVDLVLNVDPAGDHKDYLHRSGRTARAGRSGTVVSLALPHQRRQMFRLMEDAGVDAARHIVGGGGVFDPAVAEITGARSMTEVQAESAGRAAEQAEREVKDLTKELERAQRRAVELREEADHLTLRAARERGEEPPRAASGAHSPSGAASEPAGAAPAGAAPAETVSAGTAPAAPVPPVASAEAAAPAAESGATQGGTAAEPSEDTAEAADASSAETMLTVASDGSVTQTPSSQPPVSVPRQSGPQDADRAAGTDRRTGGFGGRDRDRDRDGGRGFDRDRGGRSYERRDGERAGRSFDRRDDRRDGGRDDRGGYRRDDRASGGFRRDDRGGRSFDRREQGGNRSWDRDRGTAGRDRDGERGGFGGRDRDRDRDGGRGFDRDRGGRSYERRDGERAGRSFDRRDDRRDGGRDDRGGYRRDDRTSGGFRRDGDRPGHGRDSRPAFGRDRDRDRDRPGFDRDRNRDGDRGGFGGRDRDGDRPRFSRDRDRGDRPGFRHDDRGGHRGSDRPYNRDRRDDRPSGDRPAGGHRSGGYRPGGHDRPGARRDDHRGGGTGSASGGGAGAHRRREDKPRWKRNG</sequence>
<dbReference type="PROSITE" id="PS51195">
    <property type="entry name" value="Q_MOTIF"/>
    <property type="match status" value="1"/>
</dbReference>
<dbReference type="GO" id="GO:0016787">
    <property type="term" value="F:hydrolase activity"/>
    <property type="evidence" value="ECO:0007669"/>
    <property type="project" value="UniProtKB-KW"/>
</dbReference>
<reference evidence="11" key="2">
    <citation type="submission" date="2020-09" db="EMBL/GenBank/DDBJ databases">
        <authorList>
            <person name="Sun Q."/>
            <person name="Ohkuma M."/>
        </authorList>
    </citation>
    <scope>NUCLEOTIDE SEQUENCE</scope>
    <source>
        <strain evidence="11">JCM 5069</strain>
    </source>
</reference>
<protein>
    <recommendedName>
        <fullName evidence="13">RNA helicase</fullName>
    </recommendedName>
</protein>
<evidence type="ECO:0000256" key="3">
    <source>
        <dbReference type="ARBA" id="ARBA00022806"/>
    </source>
</evidence>
<dbReference type="InterPro" id="IPR044742">
    <property type="entry name" value="DEAD/DEAH_RhlB"/>
</dbReference>
<dbReference type="GO" id="GO:0003724">
    <property type="term" value="F:RNA helicase activity"/>
    <property type="evidence" value="ECO:0007669"/>
    <property type="project" value="InterPro"/>
</dbReference>
<dbReference type="PROSITE" id="PS51194">
    <property type="entry name" value="HELICASE_CTER"/>
    <property type="match status" value="1"/>
</dbReference>
<dbReference type="PANTHER" id="PTHR47959:SF13">
    <property type="entry name" value="ATP-DEPENDENT RNA HELICASE RHLE"/>
    <property type="match status" value="1"/>
</dbReference>
<reference evidence="11" key="1">
    <citation type="journal article" date="2014" name="Int. J. Syst. Evol. Microbiol.">
        <title>Complete genome sequence of Corynebacterium casei LMG S-19264T (=DSM 44701T), isolated from a smear-ripened cheese.</title>
        <authorList>
            <consortium name="US DOE Joint Genome Institute (JGI-PGF)"/>
            <person name="Walter F."/>
            <person name="Albersmeier A."/>
            <person name="Kalinowski J."/>
            <person name="Ruckert C."/>
        </authorList>
    </citation>
    <scope>NUCLEOTIDE SEQUENCE</scope>
    <source>
        <strain evidence="11">JCM 5069</strain>
    </source>
</reference>
<feature type="domain" description="DEAD-box RNA helicase Q" evidence="10">
    <location>
        <begin position="120"/>
        <end position="148"/>
    </location>
</feature>
<evidence type="ECO:0000259" key="9">
    <source>
        <dbReference type="PROSITE" id="PS51194"/>
    </source>
</evidence>
<feature type="compositionally biased region" description="Gly residues" evidence="7">
    <location>
        <begin position="975"/>
        <end position="986"/>
    </location>
</feature>
<name>A0A919FRH2_9ACTN</name>
<feature type="compositionally biased region" description="Low complexity" evidence="7">
    <location>
        <begin position="102"/>
        <end position="120"/>
    </location>
</feature>
<evidence type="ECO:0000313" key="12">
    <source>
        <dbReference type="Proteomes" id="UP000603708"/>
    </source>
</evidence>
<keyword evidence="2" id="KW-0378">Hydrolase</keyword>
<feature type="region of interest" description="Disordered" evidence="7">
    <location>
        <begin position="552"/>
        <end position="1001"/>
    </location>
</feature>
<dbReference type="PROSITE" id="PS51192">
    <property type="entry name" value="HELICASE_ATP_BIND_1"/>
    <property type="match status" value="1"/>
</dbReference>
<dbReference type="Pfam" id="PF00270">
    <property type="entry name" value="DEAD"/>
    <property type="match status" value="1"/>
</dbReference>
<dbReference type="CDD" id="cd00268">
    <property type="entry name" value="DEADc"/>
    <property type="match status" value="1"/>
</dbReference>
<dbReference type="RefSeq" id="WP_229924301.1">
    <property type="nucleotide sequence ID" value="NZ_BNCD01000001.1"/>
</dbReference>
<feature type="region of interest" description="Disordered" evidence="7">
    <location>
        <begin position="50"/>
        <end position="123"/>
    </location>
</feature>
<evidence type="ECO:0000256" key="1">
    <source>
        <dbReference type="ARBA" id="ARBA00022741"/>
    </source>
</evidence>
<evidence type="ECO:0008006" key="13">
    <source>
        <dbReference type="Google" id="ProtNLM"/>
    </source>
</evidence>
<dbReference type="Proteomes" id="UP000603708">
    <property type="component" value="Unassembled WGS sequence"/>
</dbReference>
<evidence type="ECO:0000256" key="4">
    <source>
        <dbReference type="ARBA" id="ARBA00022840"/>
    </source>
</evidence>
<feature type="compositionally biased region" description="Basic and acidic residues" evidence="7">
    <location>
        <begin position="552"/>
        <end position="562"/>
    </location>
</feature>
<dbReference type="InterPro" id="IPR027417">
    <property type="entry name" value="P-loop_NTPase"/>
</dbReference>
<dbReference type="EMBL" id="BNCD01000001">
    <property type="protein sequence ID" value="GHH70943.1"/>
    <property type="molecule type" value="Genomic_DNA"/>
</dbReference>
<proteinExistence type="inferred from homology"/>